<feature type="compositionally biased region" description="Basic residues" evidence="1">
    <location>
        <begin position="224"/>
        <end position="233"/>
    </location>
</feature>
<proteinExistence type="predicted"/>
<name>A0A8H3J488_9LECA</name>
<feature type="compositionally biased region" description="Polar residues" evidence="1">
    <location>
        <begin position="204"/>
        <end position="216"/>
    </location>
</feature>
<feature type="compositionally biased region" description="Basic residues" evidence="1">
    <location>
        <begin position="172"/>
        <end position="200"/>
    </location>
</feature>
<accession>A0A8H3J488</accession>
<evidence type="ECO:0000256" key="1">
    <source>
        <dbReference type="SAM" id="MobiDB-lite"/>
    </source>
</evidence>
<dbReference type="Proteomes" id="UP000664534">
    <property type="component" value="Unassembled WGS sequence"/>
</dbReference>
<organism evidence="2 3">
    <name type="scientific">Imshaugia aleurites</name>
    <dbReference type="NCBI Taxonomy" id="172621"/>
    <lineage>
        <taxon>Eukaryota</taxon>
        <taxon>Fungi</taxon>
        <taxon>Dikarya</taxon>
        <taxon>Ascomycota</taxon>
        <taxon>Pezizomycotina</taxon>
        <taxon>Lecanoromycetes</taxon>
        <taxon>OSLEUM clade</taxon>
        <taxon>Lecanoromycetidae</taxon>
        <taxon>Lecanorales</taxon>
        <taxon>Lecanorineae</taxon>
        <taxon>Parmeliaceae</taxon>
        <taxon>Imshaugia</taxon>
    </lineage>
</organism>
<dbReference type="EMBL" id="CAJPDT010000130">
    <property type="protein sequence ID" value="CAF9940404.1"/>
    <property type="molecule type" value="Genomic_DNA"/>
</dbReference>
<evidence type="ECO:0000313" key="2">
    <source>
        <dbReference type="EMBL" id="CAF9940404.1"/>
    </source>
</evidence>
<keyword evidence="3" id="KW-1185">Reference proteome</keyword>
<feature type="compositionally biased region" description="Low complexity" evidence="1">
    <location>
        <begin position="122"/>
        <end position="152"/>
    </location>
</feature>
<gene>
    <name evidence="2" type="ORF">IMSHALPRED_002015</name>
</gene>
<feature type="compositionally biased region" description="Acidic residues" evidence="1">
    <location>
        <begin position="244"/>
        <end position="255"/>
    </location>
</feature>
<protein>
    <submittedName>
        <fullName evidence="2">Uncharacterized protein</fullName>
    </submittedName>
</protein>
<feature type="region of interest" description="Disordered" evidence="1">
    <location>
        <begin position="120"/>
        <end position="306"/>
    </location>
</feature>
<sequence length="306" mass="34133">MRASDIDENVKQARGTLNGLDPFNILGYDAVTNYPGDVEVGRRYRQVIKVFMLHRHTGSFPFTLTEINQAASFLNSECEWRRSRYDSREYHKRTWNPTADINNAAALFQAPPVQAGPAALFQAPPVQSGPQPQPSATAQTPQSSTPADQTNPHPSPSRPTPTSDVNSTSSKRGLKPHRSSTTSRKRGPSPTTRRKPAHQRSKSDSSFQDDNSNPFFSPQDPKRTSKKYRRRHPFATARDPILISDDEDDKSDEDVVFLGERRTDGRYGVGLKGSDSSKAKKENKNDEDTRYDEELGATEQKGRSGT</sequence>
<dbReference type="AlphaFoldDB" id="A0A8H3J488"/>
<evidence type="ECO:0000313" key="3">
    <source>
        <dbReference type="Proteomes" id="UP000664534"/>
    </source>
</evidence>
<feature type="compositionally biased region" description="Basic and acidic residues" evidence="1">
    <location>
        <begin position="275"/>
        <end position="288"/>
    </location>
</feature>
<reference evidence="2" key="1">
    <citation type="submission" date="2021-03" db="EMBL/GenBank/DDBJ databases">
        <authorList>
            <person name="Tagirdzhanova G."/>
        </authorList>
    </citation>
    <scope>NUCLEOTIDE SEQUENCE</scope>
</reference>
<comment type="caution">
    <text evidence="2">The sequence shown here is derived from an EMBL/GenBank/DDBJ whole genome shotgun (WGS) entry which is preliminary data.</text>
</comment>